<accession>A0ABM6LXX8</accession>
<dbReference type="InterPro" id="IPR055170">
    <property type="entry name" value="GFO_IDH_MocA-like_dom"/>
</dbReference>
<sequence>MKEVRWGIIGCGKVTEVKSGPAFYKVKGSKLVAVMRRDIELAKDYAKRHNVPKYYDNADYLINDDDVNAVYIATPPSFHKEYTIKAAKAGKAVYVEKPMATNYQECLEMMAACKKNNVRLYVAYYKRSLSRYQKVRSLIHDEKVIGNPRFVNCVLYDPFEKRYQDPENLPWHVIKEISGGGLFMDVGCHTLDILDYLLGKIVSIEPQVTNQINKYPAEDSVAISFSFENGVVGTGIWNFSSYTNYDNIEIVGDKGKISFSMFGDGPIEIETESQTQAISLKHPENVSINMVEDVVNSILDNKNHTPSSAEISARTNKLIDKVYGN</sequence>
<dbReference type="PANTHER" id="PTHR43818">
    <property type="entry name" value="BCDNA.GH03377"/>
    <property type="match status" value="1"/>
</dbReference>
<evidence type="ECO:0000313" key="4">
    <source>
        <dbReference type="EMBL" id="ASG67526.1"/>
    </source>
</evidence>
<reference evidence="4 5" key="1">
    <citation type="submission" date="2017-06" db="EMBL/GenBank/DDBJ databases">
        <title>Complete genome of Francisella halioticida.</title>
        <authorList>
            <person name="Sjodin A."/>
        </authorList>
    </citation>
    <scope>NUCLEOTIDE SEQUENCE [LARGE SCALE GENOMIC DNA]</scope>
    <source>
        <strain evidence="4 5">DSM 23729</strain>
    </source>
</reference>
<dbReference type="SUPFAM" id="SSF55347">
    <property type="entry name" value="Glyceraldehyde-3-phosphate dehydrogenase-like, C-terminal domain"/>
    <property type="match status" value="1"/>
</dbReference>
<dbReference type="Pfam" id="PF01408">
    <property type="entry name" value="GFO_IDH_MocA"/>
    <property type="match status" value="1"/>
</dbReference>
<evidence type="ECO:0000313" key="5">
    <source>
        <dbReference type="Proteomes" id="UP000249910"/>
    </source>
</evidence>
<feature type="domain" description="Gfo/Idh/MocA-like oxidoreductase N-terminal" evidence="2">
    <location>
        <begin position="4"/>
        <end position="124"/>
    </location>
</feature>
<name>A0ABM6LXX8_9GAMM</name>
<dbReference type="Pfam" id="PF22725">
    <property type="entry name" value="GFO_IDH_MocA_C3"/>
    <property type="match status" value="1"/>
</dbReference>
<keyword evidence="5" id="KW-1185">Reference proteome</keyword>
<dbReference type="Gene3D" id="3.30.360.10">
    <property type="entry name" value="Dihydrodipicolinate Reductase, domain 2"/>
    <property type="match status" value="1"/>
</dbReference>
<dbReference type="InterPro" id="IPR036291">
    <property type="entry name" value="NAD(P)-bd_dom_sf"/>
</dbReference>
<evidence type="ECO:0000259" key="2">
    <source>
        <dbReference type="Pfam" id="PF01408"/>
    </source>
</evidence>
<keyword evidence="1" id="KW-0560">Oxidoreductase</keyword>
<feature type="domain" description="GFO/IDH/MocA-like oxidoreductase" evidence="3">
    <location>
        <begin position="132"/>
        <end position="257"/>
    </location>
</feature>
<gene>
    <name evidence="4" type="ORF">CDV26_03170</name>
</gene>
<evidence type="ECO:0000259" key="3">
    <source>
        <dbReference type="Pfam" id="PF22725"/>
    </source>
</evidence>
<dbReference type="InterPro" id="IPR000683">
    <property type="entry name" value="Gfo/Idh/MocA-like_OxRdtase_N"/>
</dbReference>
<dbReference type="Gene3D" id="3.40.50.720">
    <property type="entry name" value="NAD(P)-binding Rossmann-like Domain"/>
    <property type="match status" value="1"/>
</dbReference>
<dbReference type="InterPro" id="IPR050463">
    <property type="entry name" value="Gfo/Idh/MocA_oxidrdct_glycsds"/>
</dbReference>
<dbReference type="PANTHER" id="PTHR43818:SF11">
    <property type="entry name" value="BCDNA.GH03377"/>
    <property type="match status" value="1"/>
</dbReference>
<dbReference type="Proteomes" id="UP000249910">
    <property type="component" value="Chromosome"/>
</dbReference>
<dbReference type="SUPFAM" id="SSF51735">
    <property type="entry name" value="NAD(P)-binding Rossmann-fold domains"/>
    <property type="match status" value="1"/>
</dbReference>
<protein>
    <submittedName>
        <fullName evidence="4">Oxidoreductase</fullName>
    </submittedName>
</protein>
<proteinExistence type="predicted"/>
<evidence type="ECO:0000256" key="1">
    <source>
        <dbReference type="ARBA" id="ARBA00023002"/>
    </source>
</evidence>
<dbReference type="RefSeq" id="WP_088772063.1">
    <property type="nucleotide sequence ID" value="NZ_AP023082.1"/>
</dbReference>
<organism evidence="4 5">
    <name type="scientific">Francisella halioticida</name>
    <dbReference type="NCBI Taxonomy" id="549298"/>
    <lineage>
        <taxon>Bacteria</taxon>
        <taxon>Pseudomonadati</taxon>
        <taxon>Pseudomonadota</taxon>
        <taxon>Gammaproteobacteria</taxon>
        <taxon>Thiotrichales</taxon>
        <taxon>Francisellaceae</taxon>
        <taxon>Francisella</taxon>
    </lineage>
</organism>
<dbReference type="EMBL" id="CP022132">
    <property type="protein sequence ID" value="ASG67526.1"/>
    <property type="molecule type" value="Genomic_DNA"/>
</dbReference>